<sequence length="325" mass="35958">MMIKNNRGLTLAEMIVGVALMGIMGMVAASFFVFTAKTKKEITNEIEDKVDNILAERMILRDLKYSEPSFNNVVITDDNGRQFFDYVADVTQSAVDNAPRKLTLEAGRRNEFIFIATNEKMGGSMMYAPSNAYQVGNPPGDPFVAASLTFVSLNKDSIVQFSDPQGLGRYWQVGNVLMLDTPTMVRQMTASGPDYSKPARSPIFLGSVQAPGATRLLPLNIPGFINTTNPMYPSETIGDEDKFLRDIPPMGGAAPLVRLKVVSIIKYYLQKDSKGNQVNVYRSMYTGRAFGPGQLFASDVAKVEFSRKSAHDALIYFKIVRNNKK</sequence>
<dbReference type="InterPro" id="IPR012902">
    <property type="entry name" value="N_methyl_site"/>
</dbReference>
<name>A0A1Z3N6H4_BDEBC</name>
<dbReference type="NCBIfam" id="TIGR02532">
    <property type="entry name" value="IV_pilin_GFxxxE"/>
    <property type="match status" value="1"/>
</dbReference>
<dbReference type="RefSeq" id="WP_088564673.1">
    <property type="nucleotide sequence ID" value="NZ_CP020946.1"/>
</dbReference>
<evidence type="ECO:0000313" key="3">
    <source>
        <dbReference type="Proteomes" id="UP000197003"/>
    </source>
</evidence>
<accession>A0A1Z3N6H4</accession>
<protein>
    <submittedName>
        <fullName evidence="2">Prepilin-type cleavage/methylation domain-containing protein</fullName>
    </submittedName>
</protein>
<keyword evidence="1" id="KW-1133">Transmembrane helix</keyword>
<dbReference type="OrthoDB" id="5289138at2"/>
<feature type="transmembrane region" description="Helical" evidence="1">
    <location>
        <begin position="12"/>
        <end position="34"/>
    </location>
</feature>
<dbReference type="EMBL" id="CP020946">
    <property type="protein sequence ID" value="ASD63092.1"/>
    <property type="molecule type" value="Genomic_DNA"/>
</dbReference>
<evidence type="ECO:0000313" key="2">
    <source>
        <dbReference type="EMBL" id="ASD63092.1"/>
    </source>
</evidence>
<evidence type="ECO:0000256" key="1">
    <source>
        <dbReference type="SAM" id="Phobius"/>
    </source>
</evidence>
<gene>
    <name evidence="2" type="ORF">B9G79_05670</name>
</gene>
<reference evidence="2 3" key="1">
    <citation type="submission" date="2017-04" db="EMBL/GenBank/DDBJ databases">
        <title>Whole genome sequence of Bdellovibrio bacteriovorus strain SSB218315.</title>
        <authorList>
            <person name="Oyedara O."/>
            <person name="Rodriguez-Perez M.A."/>
        </authorList>
    </citation>
    <scope>NUCLEOTIDE SEQUENCE [LARGE SCALE GENOMIC DNA]</scope>
    <source>
        <strain evidence="2 3">SSB218315</strain>
    </source>
</reference>
<organism evidence="2 3">
    <name type="scientific">Bdellovibrio bacteriovorus</name>
    <dbReference type="NCBI Taxonomy" id="959"/>
    <lineage>
        <taxon>Bacteria</taxon>
        <taxon>Pseudomonadati</taxon>
        <taxon>Bdellovibrionota</taxon>
        <taxon>Bdellovibrionia</taxon>
        <taxon>Bdellovibrionales</taxon>
        <taxon>Pseudobdellovibrionaceae</taxon>
        <taxon>Bdellovibrio</taxon>
    </lineage>
</organism>
<dbReference type="AlphaFoldDB" id="A0A1Z3N6H4"/>
<dbReference type="Proteomes" id="UP000197003">
    <property type="component" value="Chromosome"/>
</dbReference>
<keyword evidence="1" id="KW-0472">Membrane</keyword>
<proteinExistence type="predicted"/>
<keyword evidence="1" id="KW-0812">Transmembrane</keyword>